<dbReference type="RefSeq" id="WP_012375027.1">
    <property type="nucleotide sequence ID" value="NC_010571.1"/>
</dbReference>
<keyword evidence="3" id="KW-1185">Reference proteome</keyword>
<accession>B1ZNW6</accession>
<evidence type="ECO:0000313" key="3">
    <source>
        <dbReference type="Proteomes" id="UP000007013"/>
    </source>
</evidence>
<dbReference type="AlphaFoldDB" id="B1ZNW6"/>
<dbReference type="EMBL" id="CP001032">
    <property type="protein sequence ID" value="ACB75490.1"/>
    <property type="molecule type" value="Genomic_DNA"/>
</dbReference>
<keyword evidence="1" id="KW-0732">Signal</keyword>
<name>B1ZNW6_OPITP</name>
<feature type="chain" id="PRO_5002772549" description="PEP-CTERM protein-sorting domain-containing protein" evidence="1">
    <location>
        <begin position="20"/>
        <end position="234"/>
    </location>
</feature>
<proteinExistence type="predicted"/>
<dbReference type="Proteomes" id="UP000007013">
    <property type="component" value="Chromosome"/>
</dbReference>
<reference evidence="2 3" key="1">
    <citation type="journal article" date="2011" name="J. Bacteriol.">
        <title>Genome sequence of the verrucomicrobium Opitutus terrae PB90-1, an abundant inhabitant of rice paddy soil ecosystems.</title>
        <authorList>
            <person name="van Passel M.W."/>
            <person name="Kant R."/>
            <person name="Palva A."/>
            <person name="Copeland A."/>
            <person name="Lucas S."/>
            <person name="Lapidus A."/>
            <person name="Glavina del Rio T."/>
            <person name="Pitluck S."/>
            <person name="Goltsman E."/>
            <person name="Clum A."/>
            <person name="Sun H."/>
            <person name="Schmutz J."/>
            <person name="Larimer F.W."/>
            <person name="Land M.L."/>
            <person name="Hauser L."/>
            <person name="Kyrpides N."/>
            <person name="Mikhailova N."/>
            <person name="Richardson P.P."/>
            <person name="Janssen P.H."/>
            <person name="de Vos W.M."/>
            <person name="Smidt H."/>
        </authorList>
    </citation>
    <scope>NUCLEOTIDE SEQUENCE [LARGE SCALE GENOMIC DNA]</scope>
    <source>
        <strain evidence="3">DSM 11246 / JCM 15787 / PB90-1</strain>
    </source>
</reference>
<evidence type="ECO:0008006" key="4">
    <source>
        <dbReference type="Google" id="ProtNLM"/>
    </source>
</evidence>
<protein>
    <recommendedName>
        <fullName evidence="4">PEP-CTERM protein-sorting domain-containing protein</fullName>
    </recommendedName>
</protein>
<dbReference type="KEGG" id="ote:Oter_2207"/>
<evidence type="ECO:0000313" key="2">
    <source>
        <dbReference type="EMBL" id="ACB75490.1"/>
    </source>
</evidence>
<gene>
    <name evidence="2" type="ordered locus">Oter_2207</name>
</gene>
<organism evidence="2 3">
    <name type="scientific">Opitutus terrae (strain DSM 11246 / JCM 15787 / PB90-1)</name>
    <dbReference type="NCBI Taxonomy" id="452637"/>
    <lineage>
        <taxon>Bacteria</taxon>
        <taxon>Pseudomonadati</taxon>
        <taxon>Verrucomicrobiota</taxon>
        <taxon>Opitutia</taxon>
        <taxon>Opitutales</taxon>
        <taxon>Opitutaceae</taxon>
        <taxon>Opitutus</taxon>
    </lineage>
</organism>
<feature type="signal peptide" evidence="1">
    <location>
        <begin position="1"/>
        <end position="19"/>
    </location>
</feature>
<sequence length="234" mass="25505">MKRFAPLLAFTLLATTASAQLYQIEFLLELEKTAVFGDPAWTMNRIYLNIYYETGMVAAPEPAGSLQQAYLPVHPTLNYWALDGGPSVLIDRLVITDTALLLNAFDPATNTRLDAELVFLHTPPPGRTLPLFSPDHNAAPNPPDFTTIFNLNGRAVSTVSFSTDGGFGFPPGGFRAELNDTRFSIEPARPLPPPISPVPEPSTYAWGALSLLGGLMWARGRTRRRDKVAHAAQG</sequence>
<dbReference type="HOGENOM" id="CLU_1184079_0_0_0"/>
<evidence type="ECO:0000256" key="1">
    <source>
        <dbReference type="SAM" id="SignalP"/>
    </source>
</evidence>